<dbReference type="RefSeq" id="WP_213236240.1">
    <property type="nucleotide sequence ID" value="NZ_JAHBCL010000009.1"/>
</dbReference>
<evidence type="ECO:0000313" key="4">
    <source>
        <dbReference type="Proteomes" id="UP000746471"/>
    </source>
</evidence>
<keyword evidence="1" id="KW-0677">Repeat</keyword>
<dbReference type="InterPro" id="IPR006311">
    <property type="entry name" value="TAT_signal"/>
</dbReference>
<dbReference type="Proteomes" id="UP000746471">
    <property type="component" value="Unassembled WGS sequence"/>
</dbReference>
<dbReference type="InterPro" id="IPR019546">
    <property type="entry name" value="TAT_signal_bac_arc"/>
</dbReference>
<organism evidence="3 4">
    <name type="scientific">Fusibacter paucivorans</name>
    <dbReference type="NCBI Taxonomy" id="76009"/>
    <lineage>
        <taxon>Bacteria</taxon>
        <taxon>Bacillati</taxon>
        <taxon>Bacillota</taxon>
        <taxon>Clostridia</taxon>
        <taxon>Eubacteriales</taxon>
        <taxon>Eubacteriales Family XII. Incertae Sedis</taxon>
        <taxon>Fusibacter</taxon>
    </lineage>
</organism>
<dbReference type="InterPro" id="IPR001119">
    <property type="entry name" value="SLH_dom"/>
</dbReference>
<sequence length="883" mass="98423">MNIQTKEPHGITRRTFLKGLAAGAAGISIASIMPGNVISAAMVAADDVVHTTDSDAKKLKDGIYIDGNKTNMSGSHYRLEFIQPVKLIAVIGGVIQTEGTWRSENKHLVSVDPDGTIIMRDGVGGYDVAVSFTEGNSVHKVTFTTSQTAGAYAIEVDRPINRGAFMIRLANYFGWPHYNAVMDDGTDIDEKGNILKKERVRNFYDVTGNSDYVKAIESALDMGVISAASIDDKFYPMSVMTREDAAVIICSAFKLEPVDTDYLSLFSDVKQVSKEAYSALNTLFGMNIMRGRTNDSINPLDGITDTEERIIIETLSKKIVSPVWSMPVSLRKFVRCRPEWFTPTEGATVHWRTRAFNISHKELLGLFIQDRGVGVTLEENWGPWYDYVPGFSTDPMFGLNNNKDLPYDNIYFCVEVEAYATKDGMKDSPLSRFIWRIDRPAWHDFAIDKLHEGSANFPTVYRFFDNFQAAAFYIEGSKMGILYDGLVPTNTSTSLVDVVKAKYATKPFIFVLGHNHPDHKGAMASAYDMGLDVYICDRVGPIDGEWSIDVYGKDYTSANKNIISSRSGTYTGSKMHLMKEGDTLDLGNVTFEMMRLPGHCDDQMMLYSKDTGLLFSSDIYGVNRYWVADQFGARGIKLDLLLSLHQQLFDKYNEGGGSVKELYTGHNRIGVGSDYLMVWEQCIQKLVNFGQESISDDRRGDGAVMVMDGNSYDTLNWTAFAISGKQVISDYSGKYDKQGFSRLEVDNTGENPLIESNLLYDIKSNAQLSNVYFKDAKLVGHDFNYKTGFDTVNDKLPDGRLKYIIENKFVPYEYKYDVKIALGQTSVTLTPIAMSDMISGMSVNGKKASSRCPITVSTSKPAEIRIVAPDGKSVQQYTFNFTV</sequence>
<keyword evidence="4" id="KW-1185">Reference proteome</keyword>
<name>A0ABS5PPV3_9FIRM</name>
<reference evidence="3 4" key="1">
    <citation type="submission" date="2021-05" db="EMBL/GenBank/DDBJ databases">
        <title>Fusibacter ferrireducens sp. nov., an anaerobic, sulfur- and Fe-reducing bacterium isolated from the mangrove sediment.</title>
        <authorList>
            <person name="Qiu D."/>
        </authorList>
    </citation>
    <scope>NUCLEOTIDE SEQUENCE [LARGE SCALE GENOMIC DNA]</scope>
    <source>
        <strain evidence="3 4">DSM 12116</strain>
    </source>
</reference>
<evidence type="ECO:0000256" key="1">
    <source>
        <dbReference type="ARBA" id="ARBA00022737"/>
    </source>
</evidence>
<proteinExistence type="predicted"/>
<dbReference type="SUPFAM" id="SSF56281">
    <property type="entry name" value="Metallo-hydrolase/oxidoreductase"/>
    <property type="match status" value="1"/>
</dbReference>
<dbReference type="EMBL" id="JAHBCL010000009">
    <property type="protein sequence ID" value="MBS7526386.1"/>
    <property type="molecule type" value="Genomic_DNA"/>
</dbReference>
<protein>
    <submittedName>
        <fullName evidence="3">S-layer homology domain-containing protein</fullName>
    </submittedName>
</protein>
<dbReference type="InterPro" id="IPR036866">
    <property type="entry name" value="RibonucZ/Hydroxyglut_hydro"/>
</dbReference>
<dbReference type="InterPro" id="IPR001279">
    <property type="entry name" value="Metallo-B-lactamas"/>
</dbReference>
<feature type="domain" description="SLH" evidence="2">
    <location>
        <begin position="199"/>
        <end position="263"/>
    </location>
</feature>
<dbReference type="Pfam" id="PF00395">
    <property type="entry name" value="SLH"/>
    <property type="match status" value="2"/>
</dbReference>
<accession>A0ABS5PPV3</accession>
<dbReference type="PROSITE" id="PS51272">
    <property type="entry name" value="SLH"/>
    <property type="match status" value="1"/>
</dbReference>
<evidence type="ECO:0000313" key="3">
    <source>
        <dbReference type="EMBL" id="MBS7526386.1"/>
    </source>
</evidence>
<evidence type="ECO:0000259" key="2">
    <source>
        <dbReference type="PROSITE" id="PS51272"/>
    </source>
</evidence>
<dbReference type="Gene3D" id="3.60.15.10">
    <property type="entry name" value="Ribonuclease Z/Hydroxyacylglutathione hydrolase-like"/>
    <property type="match status" value="1"/>
</dbReference>
<comment type="caution">
    <text evidence="3">The sequence shown here is derived from an EMBL/GenBank/DDBJ whole genome shotgun (WGS) entry which is preliminary data.</text>
</comment>
<dbReference type="NCBIfam" id="TIGR01409">
    <property type="entry name" value="TAT_signal_seq"/>
    <property type="match status" value="1"/>
</dbReference>
<dbReference type="SMART" id="SM00849">
    <property type="entry name" value="Lactamase_B"/>
    <property type="match status" value="1"/>
</dbReference>
<gene>
    <name evidence="3" type="ORF">KHM83_06830</name>
</gene>
<dbReference type="PROSITE" id="PS51318">
    <property type="entry name" value="TAT"/>
    <property type="match status" value="1"/>
</dbReference>